<dbReference type="PANTHER" id="PTHR24302:SF15">
    <property type="entry name" value="FATTY-ACID PEROXYGENASE"/>
    <property type="match status" value="1"/>
</dbReference>
<proteinExistence type="inferred from homology"/>
<sequence>MGWLKNSIFSWLGVMGVTLFVSPQWVTWTLLITGITALAIMDHTNRGYWRKLGIITADGSLPILGHFFTFMDTKKLAWEFLDSNYVRYKESKYFGSYFFWSPNLIITDPEVVKSVMIKDFDHFVDRRSFKIDGKDKYANEMLTAAEGSHWKGIRSVLSPTFSSGKMKNMFPMVMGKTDVLMKKLHKITGNCETVVDMKNYIGRLTVD</sequence>
<keyword evidence="8" id="KW-1185">Reference proteome</keyword>
<protein>
    <recommendedName>
        <fullName evidence="9">Cytochrome P450</fullName>
    </recommendedName>
</protein>
<comment type="similarity">
    <text evidence="1">Belongs to the cytochrome P450 family.</text>
</comment>
<feature type="non-terminal residue" evidence="7">
    <location>
        <position position="207"/>
    </location>
</feature>
<dbReference type="Pfam" id="PF00067">
    <property type="entry name" value="p450"/>
    <property type="match status" value="1"/>
</dbReference>
<evidence type="ECO:0000313" key="7">
    <source>
        <dbReference type="EMBL" id="CAL4111727.1"/>
    </source>
</evidence>
<dbReference type="SUPFAM" id="SSF48264">
    <property type="entry name" value="Cytochrome P450"/>
    <property type="match status" value="1"/>
</dbReference>
<dbReference type="PANTHER" id="PTHR24302">
    <property type="entry name" value="CYTOCHROME P450 FAMILY 3"/>
    <property type="match status" value="1"/>
</dbReference>
<keyword evidence="5" id="KW-0408">Iron</keyword>
<dbReference type="InterPro" id="IPR001128">
    <property type="entry name" value="Cyt_P450"/>
</dbReference>
<gene>
    <name evidence="7" type="ORF">MNOR_LOCUS19710</name>
</gene>
<evidence type="ECO:0008006" key="9">
    <source>
        <dbReference type="Google" id="ProtNLM"/>
    </source>
</evidence>
<dbReference type="InterPro" id="IPR050705">
    <property type="entry name" value="Cytochrome_P450_3A"/>
</dbReference>
<dbReference type="InterPro" id="IPR036396">
    <property type="entry name" value="Cyt_P450_sf"/>
</dbReference>
<accession>A0AAV2R594</accession>
<dbReference type="EMBL" id="CAXKWB010014784">
    <property type="protein sequence ID" value="CAL4111727.1"/>
    <property type="molecule type" value="Genomic_DNA"/>
</dbReference>
<evidence type="ECO:0000256" key="2">
    <source>
        <dbReference type="ARBA" id="ARBA00022617"/>
    </source>
</evidence>
<dbReference type="AlphaFoldDB" id="A0AAV2R594"/>
<evidence type="ECO:0000256" key="6">
    <source>
        <dbReference type="ARBA" id="ARBA00023033"/>
    </source>
</evidence>
<dbReference type="Gene3D" id="1.10.630.10">
    <property type="entry name" value="Cytochrome P450"/>
    <property type="match status" value="1"/>
</dbReference>
<evidence type="ECO:0000313" key="8">
    <source>
        <dbReference type="Proteomes" id="UP001497623"/>
    </source>
</evidence>
<dbReference type="GO" id="GO:0020037">
    <property type="term" value="F:heme binding"/>
    <property type="evidence" value="ECO:0007669"/>
    <property type="project" value="InterPro"/>
</dbReference>
<organism evidence="7 8">
    <name type="scientific">Meganyctiphanes norvegica</name>
    <name type="common">Northern krill</name>
    <name type="synonym">Thysanopoda norvegica</name>
    <dbReference type="NCBI Taxonomy" id="48144"/>
    <lineage>
        <taxon>Eukaryota</taxon>
        <taxon>Metazoa</taxon>
        <taxon>Ecdysozoa</taxon>
        <taxon>Arthropoda</taxon>
        <taxon>Crustacea</taxon>
        <taxon>Multicrustacea</taxon>
        <taxon>Malacostraca</taxon>
        <taxon>Eumalacostraca</taxon>
        <taxon>Eucarida</taxon>
        <taxon>Euphausiacea</taxon>
        <taxon>Euphausiidae</taxon>
        <taxon>Meganyctiphanes</taxon>
    </lineage>
</organism>
<keyword evidence="6" id="KW-0503">Monooxygenase</keyword>
<keyword evidence="3" id="KW-0479">Metal-binding</keyword>
<reference evidence="7 8" key="1">
    <citation type="submission" date="2024-05" db="EMBL/GenBank/DDBJ databases">
        <authorList>
            <person name="Wallberg A."/>
        </authorList>
    </citation>
    <scope>NUCLEOTIDE SEQUENCE [LARGE SCALE GENOMIC DNA]</scope>
</reference>
<evidence type="ECO:0000256" key="4">
    <source>
        <dbReference type="ARBA" id="ARBA00023002"/>
    </source>
</evidence>
<evidence type="ECO:0000256" key="1">
    <source>
        <dbReference type="ARBA" id="ARBA00010617"/>
    </source>
</evidence>
<keyword evidence="4" id="KW-0560">Oxidoreductase</keyword>
<dbReference type="Proteomes" id="UP001497623">
    <property type="component" value="Unassembled WGS sequence"/>
</dbReference>
<evidence type="ECO:0000256" key="3">
    <source>
        <dbReference type="ARBA" id="ARBA00022723"/>
    </source>
</evidence>
<dbReference type="GO" id="GO:0008395">
    <property type="term" value="F:steroid hydroxylase activity"/>
    <property type="evidence" value="ECO:0007669"/>
    <property type="project" value="TreeGrafter"/>
</dbReference>
<dbReference type="GO" id="GO:0016705">
    <property type="term" value="F:oxidoreductase activity, acting on paired donors, with incorporation or reduction of molecular oxygen"/>
    <property type="evidence" value="ECO:0007669"/>
    <property type="project" value="InterPro"/>
</dbReference>
<keyword evidence="2" id="KW-0349">Heme</keyword>
<comment type="caution">
    <text evidence="7">The sequence shown here is derived from an EMBL/GenBank/DDBJ whole genome shotgun (WGS) entry which is preliminary data.</text>
</comment>
<name>A0AAV2R594_MEGNR</name>
<dbReference type="GO" id="GO:0005506">
    <property type="term" value="F:iron ion binding"/>
    <property type="evidence" value="ECO:0007669"/>
    <property type="project" value="InterPro"/>
</dbReference>
<evidence type="ECO:0000256" key="5">
    <source>
        <dbReference type="ARBA" id="ARBA00023004"/>
    </source>
</evidence>